<feature type="domain" description="SLH" evidence="1">
    <location>
        <begin position="1664"/>
        <end position="1722"/>
    </location>
</feature>
<dbReference type="Gene3D" id="2.60.40.10">
    <property type="entry name" value="Immunoglobulins"/>
    <property type="match status" value="2"/>
</dbReference>
<name>A0A9J6Z8P0_9BACL</name>
<reference evidence="2" key="1">
    <citation type="submission" date="2022-05" db="EMBL/GenBank/DDBJ databases">
        <title>Novel bacterial taxa in a minimal lignocellulolytic consortium and its capacity to transform plastics disclosed by genome-resolved metagenomics.</title>
        <authorList>
            <person name="Rodriguez C.A.D."/>
            <person name="Diaz-Garcia L."/>
            <person name="Herrera K."/>
            <person name="Tarazona N.A."/>
            <person name="Sproer C."/>
            <person name="Overmann J."/>
            <person name="Jimenez D.J."/>
        </authorList>
    </citation>
    <scope>NUCLEOTIDE SEQUENCE</scope>
    <source>
        <strain evidence="2">MAG5</strain>
    </source>
</reference>
<feature type="domain" description="SLH" evidence="1">
    <location>
        <begin position="1593"/>
        <end position="1656"/>
    </location>
</feature>
<dbReference type="Pfam" id="PF17963">
    <property type="entry name" value="Big_9"/>
    <property type="match status" value="1"/>
</dbReference>
<dbReference type="PANTHER" id="PTHR43308">
    <property type="entry name" value="OUTER MEMBRANE PROTEIN ALPHA-RELATED"/>
    <property type="match status" value="1"/>
</dbReference>
<evidence type="ECO:0000313" key="3">
    <source>
        <dbReference type="Proteomes" id="UP001056756"/>
    </source>
</evidence>
<organism evidence="2 3">
    <name type="scientific">Candidatus Pristimantibacillus lignocellulolyticus</name>
    <dbReference type="NCBI Taxonomy" id="2994561"/>
    <lineage>
        <taxon>Bacteria</taxon>
        <taxon>Bacillati</taxon>
        <taxon>Bacillota</taxon>
        <taxon>Bacilli</taxon>
        <taxon>Bacillales</taxon>
        <taxon>Paenibacillaceae</taxon>
        <taxon>Candidatus Pristimantibacillus</taxon>
    </lineage>
</organism>
<gene>
    <name evidence="2" type="ORF">NAG76_11340</name>
</gene>
<dbReference type="Gene3D" id="2.60.40.3480">
    <property type="match status" value="1"/>
</dbReference>
<dbReference type="InterPro" id="IPR053732">
    <property type="entry name" value="Fimbrial_Assembly_Comp"/>
</dbReference>
<dbReference type="Proteomes" id="UP001056756">
    <property type="component" value="Chromosome"/>
</dbReference>
<feature type="domain" description="SLH" evidence="1">
    <location>
        <begin position="1533"/>
        <end position="1592"/>
    </location>
</feature>
<sequence>MSKRLAWSVILLLVMASIGLLGNFYIKDAYAANVAPSHIYAVEDTTIIYEGTGGSKIMYEDGNLGYLDVGYQGTFGVPLEVQVLLKYNLPEIPEGYEVESANLYFPMIGGNIQGAASFSLKASSSLNHDWTQNEVSNATLPAPISGSTIARSVATNAPIAKPVIGPFDFTSYVSDEIYKSNPRATFILSAFTAEQAAAANITFLDHYIQSTETHMGGNERPYLIITYTEMVNIEITGVTDGSFYRNNVTPHFNVGTATLNGAPYTLGTTITNEGTYTLTVTQGNQTQTIQFTIDKTRPTANVVINNGSSFTNHEYVDVRITPDSGVNDIVSMRYSVNDSPVSTTQAYQSQFSIGVGSENGEKSVRVELIDAAGNISPLYSWDFALNTTIPTGNLTINNGALYTTDRAVNLLIVPTAGSNEIVSMRFSNDNIYWSSLESYNPSKTYTLSSGDGNKTVYVQLLDRFGNVGVLQSSILLDMTAPTASVLINNGEQYSNNTNVAVKITPDAGVNDIAYIRYTINGLPPTTIAYTNSFGINLGSTNGEKEITITLFDAAWHSSTVYSATVTLDTLPPTGTVVINEGAAYATDAEVTLDFTLGAGVDDVVSVQFSNDNLTWSAVQTYSASRSYTLQTGDGSKTVYVRFIDRAGNIGTAQASIVLDTTAPTGTLTLLTPIITNSIEVSFTVTGSDAAYMELGETGQAYGVRVTYSATPQAYTLKDIAEDGVKTIQVRLTDLAGNTTVLTQTVTLDRLDPTGTVVVNNGEAYTNDSDVVVNVTPAAGVTDITSIRYSVNGGTPTTIAYTSSFQIDVGGTNEAKAITVRLIDGAGNESPVYSFSMTLDTQSPTGTVTINEGADYATNRDVALDFTLGAGVNDVVSVQFSNDGTTWSSELEYSASMRYTLPTGDGNKTVYVKLIDRAGNTGTAQASIIVDTTPPTGTMVIKNNDQFSNSLELELTLTTSDPSDLAGIQFSSNGTTWSALESYTNSKQWLVVGNGEKTVHVKFVDKAGNEFTTSSSIYVDTVKPIVSISVQDDALITLDENVSLTINASDPGRELESAMLVMELSHDGISWLPVENYSQNKAWTVSSGFGTKQVYVRITDEAQNVSNIASASIVYRSVPQLVDSTVNATEDTQYSFAITDFQYTNADAITLDSYTLVSVPQHGLLTLEGTEIEAGAVLTATELAELVYVPELDWFGSDQLVWHASADGLAASANAVLTILVASVNDVPVADNMEVTKNNFSPVEGTLVAKDVEGDTLTYYIVDAPLHGKVVLNELTGEFEYNLDQNINGTYTFTYRVYDGTDYSNTATVTIKYEVSSPITTPTGFKLKLGESGTEVYFTGQFSIQGKSISIHLSENQLTELNAKHQNQPVVLNVSATYPNAQLVLEQKAIEMLVANGNSLVFSTIGVQFTLSNQELKQMLTNNRSSFIINIQQASAELIAKAQSQAVKGAYQIIGTPITIELLAQNEQASALYLQGLGHIVLNSLYVGDKISPTALLKLLPNGELTPILAAISINGQSYHVDVTNYGAGTYTVISKQPQFTDVSGWSKEAIELLASKLILNGVDATTFEPDRAITRAEFASIISKALGLVNTSNSSNFTDITADAWYSDAIATVAGLGFMNGYTDGTYRPSQQLTREEAMVIVARILSYLESNLVLSSDEIDYILAQYGDQDQLGNWSRLDIALTVREGIIIGNNGQLNAKDNITREQIAAIIVRLLERTDLL</sequence>
<evidence type="ECO:0000259" key="1">
    <source>
        <dbReference type="PROSITE" id="PS51272"/>
    </source>
</evidence>
<accession>A0A9J6Z8P0</accession>
<protein>
    <submittedName>
        <fullName evidence="2">S-layer homology domain-containing protein</fullName>
    </submittedName>
</protein>
<proteinExistence type="predicted"/>
<dbReference type="InterPro" id="IPR001119">
    <property type="entry name" value="SLH_dom"/>
</dbReference>
<dbReference type="InterPro" id="IPR051465">
    <property type="entry name" value="Cell_Envelope_Struct_Comp"/>
</dbReference>
<dbReference type="KEGG" id="plig:NAG76_11340"/>
<evidence type="ECO:0000313" key="2">
    <source>
        <dbReference type="EMBL" id="URN92494.1"/>
    </source>
</evidence>
<dbReference type="PROSITE" id="PS51272">
    <property type="entry name" value="SLH"/>
    <property type="match status" value="3"/>
</dbReference>
<dbReference type="InterPro" id="IPR013783">
    <property type="entry name" value="Ig-like_fold"/>
</dbReference>
<dbReference type="EMBL" id="CP097899">
    <property type="protein sequence ID" value="URN92494.1"/>
    <property type="molecule type" value="Genomic_DNA"/>
</dbReference>
<dbReference type="PANTHER" id="PTHR43308:SF5">
    <property type="entry name" value="S-LAYER PROTEIN _ PEPTIDOGLYCAN ENDO-BETA-N-ACETYLGLUCOSAMINIDASE"/>
    <property type="match status" value="1"/>
</dbReference>
<dbReference type="Pfam" id="PF00395">
    <property type="entry name" value="SLH"/>
    <property type="match status" value="2"/>
</dbReference>